<evidence type="ECO:0000256" key="10">
    <source>
        <dbReference type="RuleBase" id="RU000682"/>
    </source>
</evidence>
<comment type="subcellular location">
    <subcellularLocation>
        <location evidence="1 9 10">Nucleus</location>
    </subcellularLocation>
</comment>
<accession>A0A914HAG7</accession>
<feature type="domain" description="CVC" evidence="13">
    <location>
        <begin position="291"/>
        <end position="346"/>
    </location>
</feature>
<comment type="similarity">
    <text evidence="2">Belongs to the paired homeobox family.</text>
</comment>
<sequence length="467" mass="51409">MHSNQHNETEEQLPAVVNDSASLMQHDPRYMLNSYGIGRTNFAINEILGLASAATMPQITALSNGGPVTNGSFANYFMTPASYCPPAAVLGSASFMDQSAVLGNVTGAANCPASQSVLSGLEFMPMLQFQQDYADYSFISSGSGGANSGNSREMSKSLLNEICHHQQQQNNCRNNSNNNNNTAQNMAELVMAAKASAAVTTDNGARRHNNGPPPPPPPNNPTKSPSGKKKKRRHRTIFTQAQIDELELVFQVARYPDVPQREQLANKTELAEDRIQVWFQNRRAKWRKTTNSWGKSTIMAEYGLYGAMVRHQLPLPDTITKCVGNFEDSQGSAAPWLLGMHKKSIEAAAQLDQIEDYKEGDDDDEIAEELKAMVVSHGAAKCRTTLLMEHLSEDEKYPKEQQHQRTVAAAGGGQHEKKRRQHGKCGSNKGTSSYNNNNNNNNSSFSLQMQMEANNAQYLSRFMMGNQ</sequence>
<dbReference type="GO" id="GO:0030182">
    <property type="term" value="P:neuron differentiation"/>
    <property type="evidence" value="ECO:0007669"/>
    <property type="project" value="UniProtKB-ARBA"/>
</dbReference>
<evidence type="ECO:0000259" key="13">
    <source>
        <dbReference type="PROSITE" id="PS51496"/>
    </source>
</evidence>
<dbReference type="PANTHER" id="PTHR46892">
    <property type="entry name" value="VISUAL SYSTEM HOMEOBOX 2"/>
    <property type="match status" value="1"/>
</dbReference>
<protein>
    <submittedName>
        <fullName evidence="15">Uncharacterized protein</fullName>
    </submittedName>
</protein>
<dbReference type="PANTHER" id="PTHR46892:SF3">
    <property type="entry name" value="VISUAL SYSTEM HOMEOBOX 2"/>
    <property type="match status" value="1"/>
</dbReference>
<evidence type="ECO:0000313" key="14">
    <source>
        <dbReference type="Proteomes" id="UP000887572"/>
    </source>
</evidence>
<evidence type="ECO:0000256" key="3">
    <source>
        <dbReference type="ARBA" id="ARBA00022473"/>
    </source>
</evidence>
<dbReference type="PROSITE" id="PS51496">
    <property type="entry name" value="CVC"/>
    <property type="match status" value="1"/>
</dbReference>
<dbReference type="InterPro" id="IPR052294">
    <property type="entry name" value="VSX_homeobox_regulators"/>
</dbReference>
<keyword evidence="14" id="KW-1185">Reference proteome</keyword>
<evidence type="ECO:0000256" key="11">
    <source>
        <dbReference type="SAM" id="MobiDB-lite"/>
    </source>
</evidence>
<keyword evidence="3" id="KW-0217">Developmental protein</keyword>
<name>A0A914HAG7_GLORO</name>
<evidence type="ECO:0000256" key="6">
    <source>
        <dbReference type="ARBA" id="ARBA00023155"/>
    </source>
</evidence>
<organism evidence="14 15">
    <name type="scientific">Globodera rostochiensis</name>
    <name type="common">Golden nematode worm</name>
    <name type="synonym">Heterodera rostochiensis</name>
    <dbReference type="NCBI Taxonomy" id="31243"/>
    <lineage>
        <taxon>Eukaryota</taxon>
        <taxon>Metazoa</taxon>
        <taxon>Ecdysozoa</taxon>
        <taxon>Nematoda</taxon>
        <taxon>Chromadorea</taxon>
        <taxon>Rhabditida</taxon>
        <taxon>Tylenchina</taxon>
        <taxon>Tylenchomorpha</taxon>
        <taxon>Tylenchoidea</taxon>
        <taxon>Heteroderidae</taxon>
        <taxon>Heteroderinae</taxon>
        <taxon>Globodera</taxon>
    </lineage>
</organism>
<dbReference type="GO" id="GO:0005634">
    <property type="term" value="C:nucleus"/>
    <property type="evidence" value="ECO:0007669"/>
    <property type="project" value="UniProtKB-SubCell"/>
</dbReference>
<dbReference type="GO" id="GO:1990837">
    <property type="term" value="F:sequence-specific double-stranded DNA binding"/>
    <property type="evidence" value="ECO:0007669"/>
    <property type="project" value="TreeGrafter"/>
</dbReference>
<feature type="DNA-binding region" description="Homeobox" evidence="9">
    <location>
        <begin position="231"/>
        <end position="290"/>
    </location>
</feature>
<dbReference type="FunFam" id="1.10.10.60:FF:000679">
    <property type="entry name" value="Homeobox protein aristaless"/>
    <property type="match status" value="1"/>
</dbReference>
<keyword evidence="4" id="KW-0805">Transcription regulation</keyword>
<dbReference type="WBParaSite" id="Gr19_v10_g15556.t1">
    <property type="protein sequence ID" value="Gr19_v10_g15556.t1"/>
    <property type="gene ID" value="Gr19_v10_g15556"/>
</dbReference>
<dbReference type="SUPFAM" id="SSF46689">
    <property type="entry name" value="Homeodomain-like"/>
    <property type="match status" value="1"/>
</dbReference>
<evidence type="ECO:0000256" key="5">
    <source>
        <dbReference type="ARBA" id="ARBA00023125"/>
    </source>
</evidence>
<dbReference type="PROSITE" id="PS00027">
    <property type="entry name" value="HOMEOBOX_1"/>
    <property type="match status" value="1"/>
</dbReference>
<evidence type="ECO:0000259" key="12">
    <source>
        <dbReference type="PROSITE" id="PS50071"/>
    </source>
</evidence>
<feature type="region of interest" description="Disordered" evidence="11">
    <location>
        <begin position="195"/>
        <end position="234"/>
    </location>
</feature>
<dbReference type="InterPro" id="IPR017970">
    <property type="entry name" value="Homeobox_CS"/>
</dbReference>
<evidence type="ECO:0000313" key="15">
    <source>
        <dbReference type="WBParaSite" id="Gr19_v10_g15556.t1"/>
    </source>
</evidence>
<evidence type="ECO:0000256" key="8">
    <source>
        <dbReference type="ARBA" id="ARBA00023242"/>
    </source>
</evidence>
<dbReference type="AlphaFoldDB" id="A0A914HAG7"/>
<proteinExistence type="inferred from homology"/>
<evidence type="ECO:0000256" key="7">
    <source>
        <dbReference type="ARBA" id="ARBA00023163"/>
    </source>
</evidence>
<feature type="domain" description="Homeobox" evidence="12">
    <location>
        <begin position="229"/>
        <end position="289"/>
    </location>
</feature>
<dbReference type="PROSITE" id="PS50071">
    <property type="entry name" value="HOMEOBOX_2"/>
    <property type="match status" value="1"/>
</dbReference>
<dbReference type="SMART" id="SM00389">
    <property type="entry name" value="HOX"/>
    <property type="match status" value="1"/>
</dbReference>
<dbReference type="Gene3D" id="1.10.10.60">
    <property type="entry name" value="Homeodomain-like"/>
    <property type="match status" value="1"/>
</dbReference>
<dbReference type="InterPro" id="IPR001356">
    <property type="entry name" value="HD"/>
</dbReference>
<dbReference type="CDD" id="cd00086">
    <property type="entry name" value="homeodomain"/>
    <property type="match status" value="1"/>
</dbReference>
<evidence type="ECO:0000256" key="4">
    <source>
        <dbReference type="ARBA" id="ARBA00023015"/>
    </source>
</evidence>
<dbReference type="Proteomes" id="UP000887572">
    <property type="component" value="Unplaced"/>
</dbReference>
<evidence type="ECO:0000256" key="2">
    <source>
        <dbReference type="ARBA" id="ARBA00005733"/>
    </source>
</evidence>
<keyword evidence="7" id="KW-0804">Transcription</keyword>
<dbReference type="Pfam" id="PF00046">
    <property type="entry name" value="Homeodomain"/>
    <property type="match status" value="1"/>
</dbReference>
<dbReference type="GO" id="GO:0000981">
    <property type="term" value="F:DNA-binding transcription factor activity, RNA polymerase II-specific"/>
    <property type="evidence" value="ECO:0007669"/>
    <property type="project" value="InterPro"/>
</dbReference>
<evidence type="ECO:0000256" key="1">
    <source>
        <dbReference type="ARBA" id="ARBA00004123"/>
    </source>
</evidence>
<dbReference type="InterPro" id="IPR023339">
    <property type="entry name" value="CVC"/>
</dbReference>
<feature type="compositionally biased region" description="Low complexity" evidence="11">
    <location>
        <begin position="427"/>
        <end position="444"/>
    </location>
</feature>
<reference evidence="15" key="1">
    <citation type="submission" date="2022-11" db="UniProtKB">
        <authorList>
            <consortium name="WormBaseParasite"/>
        </authorList>
    </citation>
    <scope>IDENTIFICATION</scope>
</reference>
<keyword evidence="8 9" id="KW-0539">Nucleus</keyword>
<keyword evidence="5 9" id="KW-0238">DNA-binding</keyword>
<keyword evidence="6 9" id="KW-0371">Homeobox</keyword>
<feature type="region of interest" description="Disordered" evidence="11">
    <location>
        <begin position="396"/>
        <end position="444"/>
    </location>
</feature>
<feature type="compositionally biased region" description="Pro residues" evidence="11">
    <location>
        <begin position="211"/>
        <end position="220"/>
    </location>
</feature>
<dbReference type="InterPro" id="IPR009057">
    <property type="entry name" value="Homeodomain-like_sf"/>
</dbReference>
<evidence type="ECO:0000256" key="9">
    <source>
        <dbReference type="PROSITE-ProRule" id="PRU00108"/>
    </source>
</evidence>